<evidence type="ECO:0000313" key="2">
    <source>
        <dbReference type="EMBL" id="TYH19776.1"/>
    </source>
</evidence>
<dbReference type="Proteomes" id="UP000323506">
    <property type="component" value="Chromosome A05"/>
</dbReference>
<feature type="compositionally biased region" description="Polar residues" evidence="1">
    <location>
        <begin position="86"/>
        <end position="124"/>
    </location>
</feature>
<accession>A0A5D2GQY9</accession>
<keyword evidence="3" id="KW-1185">Reference proteome</keyword>
<dbReference type="EMBL" id="CM017692">
    <property type="protein sequence ID" value="TYH19776.1"/>
    <property type="molecule type" value="Genomic_DNA"/>
</dbReference>
<feature type="region of interest" description="Disordered" evidence="1">
    <location>
        <begin position="12"/>
        <end position="61"/>
    </location>
</feature>
<feature type="region of interest" description="Disordered" evidence="1">
    <location>
        <begin position="73"/>
        <end position="138"/>
    </location>
</feature>
<name>A0A5D2GQY9_GOSDA</name>
<dbReference type="AlphaFoldDB" id="A0A5D2GQY9"/>
<feature type="compositionally biased region" description="Basic residues" evidence="1">
    <location>
        <begin position="18"/>
        <end position="39"/>
    </location>
</feature>
<organism evidence="2 3">
    <name type="scientific">Gossypium darwinii</name>
    <name type="common">Darwin's cotton</name>
    <name type="synonym">Gossypium barbadense var. darwinii</name>
    <dbReference type="NCBI Taxonomy" id="34276"/>
    <lineage>
        <taxon>Eukaryota</taxon>
        <taxon>Viridiplantae</taxon>
        <taxon>Streptophyta</taxon>
        <taxon>Embryophyta</taxon>
        <taxon>Tracheophyta</taxon>
        <taxon>Spermatophyta</taxon>
        <taxon>Magnoliopsida</taxon>
        <taxon>eudicotyledons</taxon>
        <taxon>Gunneridae</taxon>
        <taxon>Pentapetalae</taxon>
        <taxon>rosids</taxon>
        <taxon>malvids</taxon>
        <taxon>Malvales</taxon>
        <taxon>Malvaceae</taxon>
        <taxon>Malvoideae</taxon>
        <taxon>Gossypium</taxon>
    </lineage>
</organism>
<evidence type="ECO:0000256" key="1">
    <source>
        <dbReference type="SAM" id="MobiDB-lite"/>
    </source>
</evidence>
<proteinExistence type="predicted"/>
<sequence length="138" mass="15980">MGRYLTFLFRFRPSLGPHTKRQPKPKRNTQNRKIKHTAKSKPETEKHHKPPKQTPKEHQLTVPLLLKPIEATNRGNYSFEPPTPEIQRTFSATSKPQSSQQWRLQSEQSSATRFSTEIGTSSTQKHGEVRLRPSKTRV</sequence>
<protein>
    <submittedName>
        <fullName evidence="2">Uncharacterized protein</fullName>
    </submittedName>
</protein>
<reference evidence="2 3" key="1">
    <citation type="submission" date="2019-06" db="EMBL/GenBank/DDBJ databases">
        <title>WGS assembly of Gossypium darwinii.</title>
        <authorList>
            <person name="Chen Z.J."/>
            <person name="Sreedasyam A."/>
            <person name="Ando A."/>
            <person name="Song Q."/>
            <person name="De L."/>
            <person name="Hulse-Kemp A."/>
            <person name="Ding M."/>
            <person name="Ye W."/>
            <person name="Kirkbride R."/>
            <person name="Jenkins J."/>
            <person name="Plott C."/>
            <person name="Lovell J."/>
            <person name="Lin Y.-M."/>
            <person name="Vaughn R."/>
            <person name="Liu B."/>
            <person name="Li W."/>
            <person name="Simpson S."/>
            <person name="Scheffler B."/>
            <person name="Saski C."/>
            <person name="Grover C."/>
            <person name="Hu G."/>
            <person name="Conover J."/>
            <person name="Carlson J."/>
            <person name="Shu S."/>
            <person name="Boston L."/>
            <person name="Williams M."/>
            <person name="Peterson D."/>
            <person name="Mcgee K."/>
            <person name="Jones D."/>
            <person name="Wendel J."/>
            <person name="Stelly D."/>
            <person name="Grimwood J."/>
            <person name="Schmutz J."/>
        </authorList>
    </citation>
    <scope>NUCLEOTIDE SEQUENCE [LARGE SCALE GENOMIC DNA]</scope>
    <source>
        <strain evidence="2">1808015.09</strain>
    </source>
</reference>
<gene>
    <name evidence="2" type="ORF">ES288_A05G378800v1</name>
</gene>
<evidence type="ECO:0000313" key="3">
    <source>
        <dbReference type="Proteomes" id="UP000323506"/>
    </source>
</evidence>